<accession>A0ABU0H257</accession>
<dbReference type="InterPro" id="IPR051685">
    <property type="entry name" value="Ycf3/AcsC/BcsC/TPR_MFPF"/>
</dbReference>
<feature type="repeat" description="TPR" evidence="3">
    <location>
        <begin position="314"/>
        <end position="347"/>
    </location>
</feature>
<dbReference type="Pfam" id="PF13432">
    <property type="entry name" value="TPR_16"/>
    <property type="match status" value="3"/>
</dbReference>
<dbReference type="EMBL" id="JAUSVO010000001">
    <property type="protein sequence ID" value="MDQ0436385.1"/>
    <property type="molecule type" value="Genomic_DNA"/>
</dbReference>
<dbReference type="Gene3D" id="1.25.40.10">
    <property type="entry name" value="Tetratricopeptide repeat domain"/>
    <property type="match status" value="5"/>
</dbReference>
<gene>
    <name evidence="4" type="ORF">QO014_000755</name>
</gene>
<dbReference type="SMART" id="SM00028">
    <property type="entry name" value="TPR"/>
    <property type="match status" value="9"/>
</dbReference>
<dbReference type="InterPro" id="IPR019734">
    <property type="entry name" value="TPR_rpt"/>
</dbReference>
<evidence type="ECO:0000256" key="2">
    <source>
        <dbReference type="ARBA" id="ARBA00022803"/>
    </source>
</evidence>
<dbReference type="Pfam" id="PF01075">
    <property type="entry name" value="Glyco_transf_9"/>
    <property type="match status" value="1"/>
</dbReference>
<dbReference type="Pfam" id="PF13181">
    <property type="entry name" value="TPR_8"/>
    <property type="match status" value="1"/>
</dbReference>
<organism evidence="4 5">
    <name type="scientific">Kaistia dalseonensis</name>
    <dbReference type="NCBI Taxonomy" id="410840"/>
    <lineage>
        <taxon>Bacteria</taxon>
        <taxon>Pseudomonadati</taxon>
        <taxon>Pseudomonadota</taxon>
        <taxon>Alphaproteobacteria</taxon>
        <taxon>Hyphomicrobiales</taxon>
        <taxon>Kaistiaceae</taxon>
        <taxon>Kaistia</taxon>
    </lineage>
</organism>
<feature type="repeat" description="TPR" evidence="3">
    <location>
        <begin position="110"/>
        <end position="143"/>
    </location>
</feature>
<feature type="repeat" description="TPR" evidence="3">
    <location>
        <begin position="144"/>
        <end position="177"/>
    </location>
</feature>
<keyword evidence="2 3" id="KW-0802">TPR repeat</keyword>
<reference evidence="4 5" key="1">
    <citation type="submission" date="2023-07" db="EMBL/GenBank/DDBJ databases">
        <title>Genomic Encyclopedia of Type Strains, Phase IV (KMG-IV): sequencing the most valuable type-strain genomes for metagenomic binning, comparative biology and taxonomic classification.</title>
        <authorList>
            <person name="Goeker M."/>
        </authorList>
    </citation>
    <scope>NUCLEOTIDE SEQUENCE [LARGE SCALE GENOMIC DNA]</scope>
    <source>
        <strain evidence="4 5">B6-8</strain>
    </source>
</reference>
<evidence type="ECO:0000313" key="4">
    <source>
        <dbReference type="EMBL" id="MDQ0436385.1"/>
    </source>
</evidence>
<sequence length="663" mass="71919">MNTTTPSALQATFAKAVGAFNAGRLTEAERLCRSVLSARPNVFDARHLMALIQSGLGQDKQAIENFDRALALKPTPEVLNGKATSQQKLRRYDDALASYDRAIALNPRFAEAHYNRATTLEALGRQEEAVASYDRAIAARPDFVEAFNNRGNRLAALGRTDEALTSYDRALALRPDHVAVLHNRGRLLRTIGRHDAALTSYDRALARAPDSADIWNSRGVVLQDLGRSEQALASFDAALLRNPNDGGVMLNRAKTLLKLRRDAEALEALEGTRRAGVDEAELLALKGNALGELDRVGEALDDYDAALRLRPDDSAVLADRANVLRLLGRSEAAMADYDRAIALDPANEHAVYGRGTLALFMGRYAEGWRDLEKRRSVDSWPDRGLSTPEWDGGDIAGRTLLIHAEQGQGDTIQFCRFVGLAAERAGKVLLEVPPSLLDLASTLPGVTAFARGADIPAHDVHLPMMSLPFVLGVGDRLLPESVPYLKADPARVADWAERLPAKGSFRIGIAWQGNPNARVDRVRSVPLKAFAPLARLPGVTLISLQKHDGLDQLADLPAGMTVLSPAADYATGSGSFMEAAAIIENLDLVVSIDSAVTHLAGALGRPVIVALKQVPEWRWMAEGEGSHWYPSAQLFRQAHAGDWDELFGRIAEAVAARLNVTDR</sequence>
<dbReference type="SUPFAM" id="SSF48452">
    <property type="entry name" value="TPR-like"/>
    <property type="match status" value="2"/>
</dbReference>
<keyword evidence="1" id="KW-0677">Repeat</keyword>
<evidence type="ECO:0000313" key="5">
    <source>
        <dbReference type="Proteomes" id="UP001241603"/>
    </source>
</evidence>
<dbReference type="SUPFAM" id="SSF53756">
    <property type="entry name" value="UDP-Glycosyltransferase/glycogen phosphorylase"/>
    <property type="match status" value="1"/>
</dbReference>
<feature type="repeat" description="TPR" evidence="3">
    <location>
        <begin position="280"/>
        <end position="313"/>
    </location>
</feature>
<dbReference type="SUPFAM" id="SSF48439">
    <property type="entry name" value="Protein prenylyltransferase"/>
    <property type="match status" value="1"/>
</dbReference>
<evidence type="ECO:0000256" key="3">
    <source>
        <dbReference type="PROSITE-ProRule" id="PRU00339"/>
    </source>
</evidence>
<comment type="caution">
    <text evidence="4">The sequence shown here is derived from an EMBL/GenBank/DDBJ whole genome shotgun (WGS) entry which is preliminary data.</text>
</comment>
<dbReference type="InterPro" id="IPR011990">
    <property type="entry name" value="TPR-like_helical_dom_sf"/>
</dbReference>
<dbReference type="PROSITE" id="PS50293">
    <property type="entry name" value="TPR_REGION"/>
    <property type="match status" value="1"/>
</dbReference>
<protein>
    <submittedName>
        <fullName evidence="4">Tetratricopeptide (TPR) repeat protein</fullName>
    </submittedName>
</protein>
<dbReference type="PANTHER" id="PTHR44943">
    <property type="entry name" value="CELLULOSE SYNTHASE OPERON PROTEIN C"/>
    <property type="match status" value="1"/>
</dbReference>
<dbReference type="Proteomes" id="UP001241603">
    <property type="component" value="Unassembled WGS sequence"/>
</dbReference>
<keyword evidence="5" id="KW-1185">Reference proteome</keyword>
<feature type="repeat" description="TPR" evidence="3">
    <location>
        <begin position="76"/>
        <end position="109"/>
    </location>
</feature>
<feature type="repeat" description="TPR" evidence="3">
    <location>
        <begin position="212"/>
        <end position="245"/>
    </location>
</feature>
<dbReference type="RefSeq" id="WP_266347303.1">
    <property type="nucleotide sequence ID" value="NZ_JAPKNG010000001.1"/>
</dbReference>
<proteinExistence type="predicted"/>
<name>A0ABU0H257_9HYPH</name>
<dbReference type="PANTHER" id="PTHR44943:SF8">
    <property type="entry name" value="TPR REPEAT-CONTAINING PROTEIN MJ0263"/>
    <property type="match status" value="1"/>
</dbReference>
<evidence type="ECO:0000256" key="1">
    <source>
        <dbReference type="ARBA" id="ARBA00022737"/>
    </source>
</evidence>
<dbReference type="Gene3D" id="3.40.50.2000">
    <property type="entry name" value="Glycogen Phosphorylase B"/>
    <property type="match status" value="1"/>
</dbReference>
<feature type="repeat" description="TPR" evidence="3">
    <location>
        <begin position="178"/>
        <end position="211"/>
    </location>
</feature>
<dbReference type="Pfam" id="PF13424">
    <property type="entry name" value="TPR_12"/>
    <property type="match status" value="1"/>
</dbReference>
<dbReference type="InterPro" id="IPR002201">
    <property type="entry name" value="Glyco_trans_9"/>
</dbReference>
<dbReference type="PROSITE" id="PS50005">
    <property type="entry name" value="TPR"/>
    <property type="match status" value="7"/>
</dbReference>